<dbReference type="AlphaFoldDB" id="W6UR74"/>
<dbReference type="STRING" id="6210.W6UR74"/>
<name>W6UR74_ECHGR</name>
<proteinExistence type="predicted"/>
<dbReference type="EMBL" id="APAU02000138">
    <property type="protein sequence ID" value="EUB55914.1"/>
    <property type="molecule type" value="Genomic_DNA"/>
</dbReference>
<feature type="region of interest" description="Disordered" evidence="1">
    <location>
        <begin position="100"/>
        <end position="202"/>
    </location>
</feature>
<comment type="caution">
    <text evidence="2">The sequence shown here is derived from an EMBL/GenBank/DDBJ whole genome shotgun (WGS) entry which is preliminary data.</text>
</comment>
<dbReference type="GeneID" id="36344943"/>
<feature type="compositionally biased region" description="Polar residues" evidence="1">
    <location>
        <begin position="58"/>
        <end position="73"/>
    </location>
</feature>
<evidence type="ECO:0000313" key="2">
    <source>
        <dbReference type="EMBL" id="EUB55914.1"/>
    </source>
</evidence>
<reference evidence="2 3" key="1">
    <citation type="journal article" date="2013" name="Nat. Genet.">
        <title>The genome of the hydatid tapeworm Echinococcus granulosus.</title>
        <authorList>
            <person name="Zheng H."/>
            <person name="Zhang W."/>
            <person name="Zhang L."/>
            <person name="Zhang Z."/>
            <person name="Li J."/>
            <person name="Lu G."/>
            <person name="Zhu Y."/>
            <person name="Wang Y."/>
            <person name="Huang Y."/>
            <person name="Liu J."/>
            <person name="Kang H."/>
            <person name="Chen J."/>
            <person name="Wang L."/>
            <person name="Chen A."/>
            <person name="Yu S."/>
            <person name="Gao Z."/>
            <person name="Jin L."/>
            <person name="Gu W."/>
            <person name="Wang Z."/>
            <person name="Zhao L."/>
            <person name="Shi B."/>
            <person name="Wen H."/>
            <person name="Lin R."/>
            <person name="Jones M.K."/>
            <person name="Brejova B."/>
            <person name="Vinar T."/>
            <person name="Zhao G."/>
            <person name="McManus D.P."/>
            <person name="Chen Z."/>
            <person name="Zhou Y."/>
            <person name="Wang S."/>
        </authorList>
    </citation>
    <scope>NUCLEOTIDE SEQUENCE [LARGE SCALE GENOMIC DNA]</scope>
</reference>
<feature type="compositionally biased region" description="Pro residues" evidence="1">
    <location>
        <begin position="129"/>
        <end position="147"/>
    </location>
</feature>
<accession>W6UR74</accession>
<evidence type="ECO:0000256" key="1">
    <source>
        <dbReference type="SAM" id="MobiDB-lite"/>
    </source>
</evidence>
<feature type="compositionally biased region" description="Basic and acidic residues" evidence="1">
    <location>
        <begin position="183"/>
        <end position="192"/>
    </location>
</feature>
<dbReference type="RefSeq" id="XP_024347110.1">
    <property type="nucleotide sequence ID" value="XM_024498477.1"/>
</dbReference>
<dbReference type="CTD" id="36344943"/>
<organism evidence="2 3">
    <name type="scientific">Echinococcus granulosus</name>
    <name type="common">Hydatid tapeworm</name>
    <dbReference type="NCBI Taxonomy" id="6210"/>
    <lineage>
        <taxon>Eukaryota</taxon>
        <taxon>Metazoa</taxon>
        <taxon>Spiralia</taxon>
        <taxon>Lophotrochozoa</taxon>
        <taxon>Platyhelminthes</taxon>
        <taxon>Cestoda</taxon>
        <taxon>Eucestoda</taxon>
        <taxon>Cyclophyllidea</taxon>
        <taxon>Taeniidae</taxon>
        <taxon>Echinococcus</taxon>
        <taxon>Echinococcus granulosus group</taxon>
    </lineage>
</organism>
<dbReference type="Proteomes" id="UP000019149">
    <property type="component" value="Unassembled WGS sequence"/>
</dbReference>
<dbReference type="OMA" id="EWIPQEN"/>
<sequence>MRYAEVFIAFGEANEWSCCPVTFALFPSRPYGMLVTMFQHDVERCSVGVKIDDKPGSAAQTSDPASSPNNPLQGLSAEKRQLLTNLLLLLTAHHRQQKLASQQIEKASSSQQYPPIKPEFDCRPFKGPKTPPTPTQPPLPPSPPSSPLPRQEYASHPPSRFRRPLDQGRQFNRPFASPPRQRSFREPLESRRRSLRPQIRREFSNDPAVSRLRMRSVVNVVVDRRGEPQRQRSSSSARSSCSCVDCEERKKRREREDEEEGCCARTRPYQGKVKQRDPVVVEGHVEEVDSWQLGRKRRREWIPQENYRRQLPWHRRRQSGVTYQAWDFGRRGRFVDGWTAGRRGRQDAWSWKLVNSIEFLSNHQAVLVVHLFISNPCSLDSFIHPSI</sequence>
<evidence type="ECO:0000313" key="3">
    <source>
        <dbReference type="Proteomes" id="UP000019149"/>
    </source>
</evidence>
<feature type="compositionally biased region" description="Polar residues" evidence="1">
    <location>
        <begin position="100"/>
        <end position="113"/>
    </location>
</feature>
<keyword evidence="3" id="KW-1185">Reference proteome</keyword>
<dbReference type="OrthoDB" id="6272143at2759"/>
<protein>
    <submittedName>
        <fullName evidence="2">Uncharacterized protein</fullName>
    </submittedName>
</protein>
<gene>
    <name evidence="2" type="ORF">EGR_09228</name>
</gene>
<feature type="region of interest" description="Disordered" evidence="1">
    <location>
        <begin position="53"/>
        <end position="73"/>
    </location>
</feature>
<dbReference type="KEGG" id="egl:EGR_09228"/>